<evidence type="ECO:0000313" key="3">
    <source>
        <dbReference type="Proteomes" id="UP001444661"/>
    </source>
</evidence>
<accession>A0ABR1T0V7</accession>
<comment type="caution">
    <text evidence="2">The sequence shown here is derived from an EMBL/GenBank/DDBJ whole genome shotgun (WGS) entry which is preliminary data.</text>
</comment>
<keyword evidence="1" id="KW-0175">Coiled coil</keyword>
<dbReference type="EMBL" id="JAQQWK010000006">
    <property type="protein sequence ID" value="KAK8040210.1"/>
    <property type="molecule type" value="Genomic_DNA"/>
</dbReference>
<reference evidence="2 3" key="1">
    <citation type="submission" date="2023-01" db="EMBL/GenBank/DDBJ databases">
        <title>Analysis of 21 Apiospora genomes using comparative genomics revels a genus with tremendous synthesis potential of carbohydrate active enzymes and secondary metabolites.</title>
        <authorList>
            <person name="Sorensen T."/>
        </authorList>
    </citation>
    <scope>NUCLEOTIDE SEQUENCE [LARGE SCALE GENOMIC DNA]</scope>
    <source>
        <strain evidence="2 3">CBS 33761</strain>
    </source>
</reference>
<gene>
    <name evidence="2" type="ORF">PG993_008621</name>
</gene>
<proteinExistence type="predicted"/>
<evidence type="ECO:0000256" key="1">
    <source>
        <dbReference type="SAM" id="Coils"/>
    </source>
</evidence>
<keyword evidence="3" id="KW-1185">Reference proteome</keyword>
<name>A0ABR1T0V7_9PEZI</name>
<organism evidence="2 3">
    <name type="scientific">Apiospora rasikravindrae</name>
    <dbReference type="NCBI Taxonomy" id="990691"/>
    <lineage>
        <taxon>Eukaryota</taxon>
        <taxon>Fungi</taxon>
        <taxon>Dikarya</taxon>
        <taxon>Ascomycota</taxon>
        <taxon>Pezizomycotina</taxon>
        <taxon>Sordariomycetes</taxon>
        <taxon>Xylariomycetidae</taxon>
        <taxon>Amphisphaeriales</taxon>
        <taxon>Apiosporaceae</taxon>
        <taxon>Apiospora</taxon>
    </lineage>
</organism>
<evidence type="ECO:0000313" key="2">
    <source>
        <dbReference type="EMBL" id="KAK8040210.1"/>
    </source>
</evidence>
<dbReference type="Proteomes" id="UP001444661">
    <property type="component" value="Unassembled WGS sequence"/>
</dbReference>
<protein>
    <submittedName>
        <fullName evidence="2">Uncharacterized protein</fullName>
    </submittedName>
</protein>
<feature type="coiled-coil region" evidence="1">
    <location>
        <begin position="276"/>
        <end position="366"/>
    </location>
</feature>
<sequence>MASRFLFGGNLPNANNIPQWLQTVDAKVETVIRELNRCQDGQKDIAEKLGSNADLQDKVADLAARISVGRESHQRLHDDLQTKLDTMTRADETAQRIQGDDPQYLDNWAAKVAPVAKHLLPSYLALFGDMNLIRDISDEHKVLLYNKELATLQIRYDALEARLDVPVIPDSRDFVPTSRLEESQLAKSAAEKSLEEEQVLRRQEAAAASGRISQLQEEADINKTKLDNLKTDLEEAQQGYAAERDAARAAHGEEMRKQQKAQEHLQEVLGERDSSLTVMRNERDALQIQLSALQNRNQELTAAQSQIGRDQEDVQIGLDNALLELEEHRIRHQTQEETIRRRDEEISELQAKVADYEKQVDDKSKAWDSMKDLHDGLHNTLQKANLDLETCRIQLGEATNDIKGLNDTNNTLSAQYNSLFTQTELLKQDKDNLEASSAAQAAAFQKEKCTLLEHYDILNMEYDVLDGSRSALWGRIIDLESDTFGLDLINEEQKEHAQRLSTAHRYALTLLANANQTLQKLRANVFTLTRENRNLRAQAGTIETDLERSNSTMLAFIVDVCDVPHLHPQCSRRLLKELTNGGPSLPTSHEIPRVWTVQQPWGPSHGTRRPYPFSATMGAGNLTIRLYDRISRRQLTRGSFLLLEMLMQTLTEPVPTVYPRLINMLLGCTLAALPTVPDDADTQLFCVGLIQLLALVERRFDKQFVALPQLRAFVRNSQPWAQLWDTIDRNDADQVRRQCLDTGVHNGRQSLIALTSDRILVVDHAARTLRLIDAELLLLKSDLQGCVRAPPAHTDIILPIDGPVPLAWWLQYAHDTQTDL</sequence>
<feature type="coiled-coil region" evidence="1">
    <location>
        <begin position="511"/>
        <end position="538"/>
    </location>
</feature>
<feature type="coiled-coil region" evidence="1">
    <location>
        <begin position="212"/>
        <end position="246"/>
    </location>
</feature>